<name>A0A379EEH7_9FIRM</name>
<proteinExistence type="predicted"/>
<reference evidence="2 3" key="1">
    <citation type="submission" date="2018-06" db="EMBL/GenBank/DDBJ databases">
        <authorList>
            <consortium name="Pathogen Informatics"/>
            <person name="Doyle S."/>
        </authorList>
    </citation>
    <scope>NUCLEOTIDE SEQUENCE [LARGE SCALE GENOMIC DNA]</scope>
    <source>
        <strain evidence="2 3">NCTC11088</strain>
    </source>
</reference>
<evidence type="ECO:0000256" key="1">
    <source>
        <dbReference type="SAM" id="Phobius"/>
    </source>
</evidence>
<protein>
    <submittedName>
        <fullName evidence="2">Uncharacterized protein</fullName>
    </submittedName>
</protein>
<organism evidence="2 3">
    <name type="scientific">Peptoniphilus indolicus</name>
    <dbReference type="NCBI Taxonomy" id="33030"/>
    <lineage>
        <taxon>Bacteria</taxon>
        <taxon>Bacillati</taxon>
        <taxon>Bacillota</taxon>
        <taxon>Tissierellia</taxon>
        <taxon>Tissierellales</taxon>
        <taxon>Peptoniphilaceae</taxon>
        <taxon>Peptoniphilus</taxon>
    </lineage>
</organism>
<keyword evidence="1" id="KW-0812">Transmembrane</keyword>
<accession>A0A379EEH7</accession>
<dbReference type="EMBL" id="UGTH01000003">
    <property type="protein sequence ID" value="SUB94789.1"/>
    <property type="molecule type" value="Genomic_DNA"/>
</dbReference>
<evidence type="ECO:0000313" key="2">
    <source>
        <dbReference type="EMBL" id="SUB94789.1"/>
    </source>
</evidence>
<sequence length="172" mass="19551">MLGNDIIAYGENLRVAWKCVCGAVNPSDVQECRHCHRNKYFVLNNLTESLVNMKILNMLSQTINFSEAGKKALTENLTKTHLTKIAPSTDVLATTRINEDEDKSKSKNKVLTNTLLVTVSLIIFILISHLIMNFNQSNNFYKAKDYIAKGKYQEAVQLLEKYNLQINLKLNL</sequence>
<gene>
    <name evidence="2" type="ORF">NCTC11088_02227</name>
</gene>
<evidence type="ECO:0000313" key="3">
    <source>
        <dbReference type="Proteomes" id="UP000254777"/>
    </source>
</evidence>
<keyword evidence="1" id="KW-1133">Transmembrane helix</keyword>
<feature type="transmembrane region" description="Helical" evidence="1">
    <location>
        <begin position="110"/>
        <end position="132"/>
    </location>
</feature>
<keyword evidence="1" id="KW-0472">Membrane</keyword>
<dbReference type="RefSeq" id="WP_147285885.1">
    <property type="nucleotide sequence ID" value="NZ_UGTH01000003.1"/>
</dbReference>
<dbReference type="AlphaFoldDB" id="A0A379EEH7"/>
<dbReference type="Proteomes" id="UP000254777">
    <property type="component" value="Unassembled WGS sequence"/>
</dbReference>